<proteinExistence type="predicted"/>
<reference evidence="1 2" key="1">
    <citation type="journal article" date="2019" name="Philos. Trans. R. Soc. Lond., B, Biol. Sci.">
        <title>Ant behaviour and brain gene expression of defending hosts depend on the ecological success of the intruding social parasite.</title>
        <authorList>
            <person name="Kaur R."/>
            <person name="Stoldt M."/>
            <person name="Jongepier E."/>
            <person name="Feldmeyer B."/>
            <person name="Menzel F."/>
            <person name="Bornberg-Bauer E."/>
            <person name="Foitzik S."/>
        </authorList>
    </citation>
    <scope>NUCLEOTIDE SEQUENCE [LARGE SCALE GENOMIC DNA]</scope>
    <source>
        <tissue evidence="1">Whole body</tissue>
    </source>
</reference>
<dbReference type="AlphaFoldDB" id="A0A4V3SAH8"/>
<evidence type="ECO:0000313" key="1">
    <source>
        <dbReference type="EMBL" id="TGZ49074.1"/>
    </source>
</evidence>
<evidence type="ECO:0000313" key="2">
    <source>
        <dbReference type="Proteomes" id="UP000310200"/>
    </source>
</evidence>
<protein>
    <submittedName>
        <fullName evidence="1">Uncharacterized protein</fullName>
    </submittedName>
</protein>
<keyword evidence="2" id="KW-1185">Reference proteome</keyword>
<name>A0A4V3SAH8_9HYME</name>
<gene>
    <name evidence="1" type="ORF">DBV15_06006</name>
</gene>
<dbReference type="EMBL" id="QBLH01002242">
    <property type="protein sequence ID" value="TGZ49074.1"/>
    <property type="molecule type" value="Genomic_DNA"/>
</dbReference>
<accession>A0A4V3SAH8</accession>
<dbReference type="Proteomes" id="UP000310200">
    <property type="component" value="Unassembled WGS sequence"/>
</dbReference>
<organism evidence="1 2">
    <name type="scientific">Temnothorax longispinosus</name>
    <dbReference type="NCBI Taxonomy" id="300112"/>
    <lineage>
        <taxon>Eukaryota</taxon>
        <taxon>Metazoa</taxon>
        <taxon>Ecdysozoa</taxon>
        <taxon>Arthropoda</taxon>
        <taxon>Hexapoda</taxon>
        <taxon>Insecta</taxon>
        <taxon>Pterygota</taxon>
        <taxon>Neoptera</taxon>
        <taxon>Endopterygota</taxon>
        <taxon>Hymenoptera</taxon>
        <taxon>Apocrita</taxon>
        <taxon>Aculeata</taxon>
        <taxon>Formicoidea</taxon>
        <taxon>Formicidae</taxon>
        <taxon>Myrmicinae</taxon>
        <taxon>Temnothorax</taxon>
    </lineage>
</organism>
<sequence length="146" mass="15521">MESPPAGLSAASAAELVISAVSAAVAVTTRQITQITTDYICTPSLTVVSFLGTTTALPPCVLTVARLELEYALDRLGKSSRSREAASSVHKETKCLSRNPGALEEIARAQFLGVDGTTDFVDIGNQHFSELCSRRSCILRTSTFII</sequence>
<comment type="caution">
    <text evidence="1">The sequence shown here is derived from an EMBL/GenBank/DDBJ whole genome shotgun (WGS) entry which is preliminary data.</text>
</comment>